<dbReference type="Pfam" id="PF01841">
    <property type="entry name" value="Transglut_core"/>
    <property type="match status" value="1"/>
</dbReference>
<feature type="domain" description="Transglutaminase-like" evidence="2">
    <location>
        <begin position="439"/>
        <end position="511"/>
    </location>
</feature>
<feature type="transmembrane region" description="Helical" evidence="1">
    <location>
        <begin position="137"/>
        <end position="156"/>
    </location>
</feature>
<dbReference type="InterPro" id="IPR052901">
    <property type="entry name" value="Bact_TGase-like"/>
</dbReference>
<dbReference type="PANTHER" id="PTHR42736">
    <property type="entry name" value="PROTEIN-GLUTAMINE GAMMA-GLUTAMYLTRANSFERASE"/>
    <property type="match status" value="1"/>
</dbReference>
<organism evidence="3 4">
    <name type="scientific">bacterium (Candidatus Blackallbacteria) CG17_big_fil_post_rev_8_21_14_2_50_48_46</name>
    <dbReference type="NCBI Taxonomy" id="2014261"/>
    <lineage>
        <taxon>Bacteria</taxon>
        <taxon>Candidatus Blackallbacteria</taxon>
    </lineage>
</organism>
<gene>
    <name evidence="3" type="ORF">COW36_16280</name>
</gene>
<dbReference type="PANTHER" id="PTHR42736:SF1">
    <property type="entry name" value="PROTEIN-GLUTAMINE GAMMA-GLUTAMYLTRANSFERASE"/>
    <property type="match status" value="1"/>
</dbReference>
<evidence type="ECO:0000313" key="3">
    <source>
        <dbReference type="EMBL" id="PIW15693.1"/>
    </source>
</evidence>
<feature type="transmembrane region" description="Helical" evidence="1">
    <location>
        <begin position="88"/>
        <end position="106"/>
    </location>
</feature>
<feature type="transmembrane region" description="Helical" evidence="1">
    <location>
        <begin position="7"/>
        <end position="23"/>
    </location>
</feature>
<dbReference type="AlphaFoldDB" id="A0A2M7G208"/>
<dbReference type="Gene3D" id="3.10.620.30">
    <property type="match status" value="1"/>
</dbReference>
<feature type="transmembrane region" description="Helical" evidence="1">
    <location>
        <begin position="56"/>
        <end position="82"/>
    </location>
</feature>
<dbReference type="InterPro" id="IPR038765">
    <property type="entry name" value="Papain-like_cys_pep_sf"/>
</dbReference>
<feature type="transmembrane region" description="Helical" evidence="1">
    <location>
        <begin position="176"/>
        <end position="197"/>
    </location>
</feature>
<protein>
    <recommendedName>
        <fullName evidence="2">Transglutaminase-like domain-containing protein</fullName>
    </recommendedName>
</protein>
<feature type="transmembrane region" description="Helical" evidence="1">
    <location>
        <begin position="562"/>
        <end position="586"/>
    </location>
</feature>
<sequence length="716" mass="83396">MIETRPPWIYFFLLIPTLGVWALHDPQRLLGALGVLLIIGMGYFLPFVLKPKPLTLFLGTLFSFLFAYFVIYVNSAEIYVMIYSLRQFQALGLSLIAMIVLQWFSWRSQRFDWLLFSMGLLFLFSTVSPNISAMKPYYRWLVLVFVTLLIFSRLPWRSWRLNLWSPLSRNLYFKHIMFAFSAFLMLSLSVILLAEWVDDTLSENLSEYISNQHASWSGFSGNTHLTGNTEIRLSEQVALLIHSSRPMDYLRGTVLTSYNNGHWTPQEFFKAPREVTSPLLAKDLPADLDPYQLVYPGQIGSLEKQGFWARIRLMNHYQGITFLPPDAGLVGMPRSAPVYQNQYAQLRQERSQFESDYWVWVQTGIQPESEALPELLRDNLEISDQIRQLLKPLAEDITRSASSPLQKAHLLEDWFHQYFKYSLKVNSVTEHVDPTVDFILNRKPAYCSWFASGMVLMLRSLDIPAHVVSGWKGMEYHSMSQVWVVREKQAHDWVEVLERPSLRWRTFDPTPPGQLTELLDKRDLFSGLQKQLDALKIFLSTWQERLSESQSLQKRLEELRSLSLQLLGSPVFYLLVLVLGIFNYVLRRFLWRAKSELPGLAYLEKEPRLDRLYGRLFSALLARGYQDQPHLTLKEILAQAPDLLAPEAHDELSRILIDLDYLRFSRADDSEWAIRFKRLENRAEDWMAENPLPAVRPSWPAADRERLLKADPLEKE</sequence>
<keyword evidence="1" id="KW-0812">Transmembrane</keyword>
<reference evidence="3 4" key="1">
    <citation type="submission" date="2017-09" db="EMBL/GenBank/DDBJ databases">
        <title>Depth-based differentiation of microbial function through sediment-hosted aquifers and enrichment of novel symbionts in the deep terrestrial subsurface.</title>
        <authorList>
            <person name="Probst A.J."/>
            <person name="Ladd B."/>
            <person name="Jarett J.K."/>
            <person name="Geller-Mcgrath D.E."/>
            <person name="Sieber C.M."/>
            <person name="Emerson J.B."/>
            <person name="Anantharaman K."/>
            <person name="Thomas B.C."/>
            <person name="Malmstrom R."/>
            <person name="Stieglmeier M."/>
            <person name="Klingl A."/>
            <person name="Woyke T."/>
            <person name="Ryan C.M."/>
            <person name="Banfield J.F."/>
        </authorList>
    </citation>
    <scope>NUCLEOTIDE SEQUENCE [LARGE SCALE GENOMIC DNA]</scope>
    <source>
        <strain evidence="3">CG17_big_fil_post_rev_8_21_14_2_50_48_46</strain>
    </source>
</reference>
<dbReference type="InterPro" id="IPR002931">
    <property type="entry name" value="Transglutaminase-like"/>
</dbReference>
<dbReference type="EMBL" id="PFFQ01000047">
    <property type="protein sequence ID" value="PIW15693.1"/>
    <property type="molecule type" value="Genomic_DNA"/>
</dbReference>
<dbReference type="SUPFAM" id="SSF54001">
    <property type="entry name" value="Cysteine proteinases"/>
    <property type="match status" value="1"/>
</dbReference>
<dbReference type="SMART" id="SM00460">
    <property type="entry name" value="TGc"/>
    <property type="match status" value="1"/>
</dbReference>
<accession>A0A2M7G208</accession>
<comment type="caution">
    <text evidence="3">The sequence shown here is derived from an EMBL/GenBank/DDBJ whole genome shotgun (WGS) entry which is preliminary data.</text>
</comment>
<feature type="transmembrane region" description="Helical" evidence="1">
    <location>
        <begin position="29"/>
        <end position="49"/>
    </location>
</feature>
<evidence type="ECO:0000256" key="1">
    <source>
        <dbReference type="SAM" id="Phobius"/>
    </source>
</evidence>
<keyword evidence="1" id="KW-1133">Transmembrane helix</keyword>
<dbReference type="Proteomes" id="UP000231019">
    <property type="component" value="Unassembled WGS sequence"/>
</dbReference>
<keyword evidence="1" id="KW-0472">Membrane</keyword>
<proteinExistence type="predicted"/>
<name>A0A2M7G208_9BACT</name>
<feature type="transmembrane region" description="Helical" evidence="1">
    <location>
        <begin position="113"/>
        <end position="131"/>
    </location>
</feature>
<evidence type="ECO:0000259" key="2">
    <source>
        <dbReference type="SMART" id="SM00460"/>
    </source>
</evidence>
<evidence type="ECO:0000313" key="4">
    <source>
        <dbReference type="Proteomes" id="UP000231019"/>
    </source>
</evidence>